<dbReference type="InterPro" id="IPR011250">
    <property type="entry name" value="OMP/PagP_B-barrel"/>
</dbReference>
<protein>
    <submittedName>
        <fullName evidence="2">Outer membrane protein</fullName>
    </submittedName>
</protein>
<sequence length="232" mass="24649">MKKSLLVCSLLAAVAGAPAYADTFSVNVGAIGVMPNDSSSNLPVVESIAGFENGSTGVTVDNNTQLGITIDYKMTDNWTLELVAATPFSHEIHGTGVLAGMKIGETKHLPPTLLAQYHFDIGSDNVKPFVGLGLNYTTFFEDKVSNQLVSTLGALGVATADDHVDLALSDSFGYALQAGVNWKLTDKWGVHFMVSKMDIDTDADVRLNGTTIETVAVEIDPTVAMVGVRYTF</sequence>
<dbReference type="AlphaFoldDB" id="A0A1I6G9B7"/>
<evidence type="ECO:0000313" key="3">
    <source>
        <dbReference type="Proteomes" id="UP000199424"/>
    </source>
</evidence>
<dbReference type="SUPFAM" id="SSF56925">
    <property type="entry name" value="OMPA-like"/>
    <property type="match status" value="1"/>
</dbReference>
<name>A0A1I6G9B7_9GAMM</name>
<dbReference type="EMBL" id="FOYU01000001">
    <property type="protein sequence ID" value="SFR38750.1"/>
    <property type="molecule type" value="Genomic_DNA"/>
</dbReference>
<dbReference type="InterPro" id="IPR005618">
    <property type="entry name" value="OMPW"/>
</dbReference>
<dbReference type="PANTHER" id="PTHR36920">
    <property type="match status" value="1"/>
</dbReference>
<dbReference type="RefSeq" id="WP_092854645.1">
    <property type="nucleotide sequence ID" value="NZ_FOYU01000001.1"/>
</dbReference>
<feature type="signal peptide" evidence="1">
    <location>
        <begin position="1"/>
        <end position="21"/>
    </location>
</feature>
<dbReference type="Gene3D" id="2.40.160.20">
    <property type="match status" value="1"/>
</dbReference>
<accession>A0A1I6G9B7</accession>
<proteinExistence type="predicted"/>
<gene>
    <name evidence="2" type="ORF">SAMN04488070_0326</name>
</gene>
<reference evidence="3" key="1">
    <citation type="submission" date="2016-10" db="EMBL/GenBank/DDBJ databases">
        <authorList>
            <person name="Varghese N."/>
            <person name="Submissions S."/>
        </authorList>
    </citation>
    <scope>NUCLEOTIDE SEQUENCE [LARGE SCALE GENOMIC DNA]</scope>
    <source>
        <strain evidence="3">CGMCC 1.7285</strain>
    </source>
</reference>
<keyword evidence="1" id="KW-0732">Signal</keyword>
<dbReference type="Proteomes" id="UP000199424">
    <property type="component" value="Unassembled WGS sequence"/>
</dbReference>
<dbReference type="Pfam" id="PF03922">
    <property type="entry name" value="OmpW"/>
    <property type="match status" value="1"/>
</dbReference>
<dbReference type="GO" id="GO:0055085">
    <property type="term" value="P:transmembrane transport"/>
    <property type="evidence" value="ECO:0007669"/>
    <property type="project" value="TreeGrafter"/>
</dbReference>
<dbReference type="PANTHER" id="PTHR36920:SF1">
    <property type="entry name" value="OUTER MEMBRANE PROTEIN W"/>
    <property type="match status" value="1"/>
</dbReference>
<feature type="chain" id="PRO_5011550401" evidence="1">
    <location>
        <begin position="22"/>
        <end position="232"/>
    </location>
</feature>
<evidence type="ECO:0000256" key="1">
    <source>
        <dbReference type="SAM" id="SignalP"/>
    </source>
</evidence>
<dbReference type="GO" id="GO:0019867">
    <property type="term" value="C:outer membrane"/>
    <property type="evidence" value="ECO:0007669"/>
    <property type="project" value="InterPro"/>
</dbReference>
<evidence type="ECO:0000313" key="2">
    <source>
        <dbReference type="EMBL" id="SFR38750.1"/>
    </source>
</evidence>
<organism evidence="2 3">
    <name type="scientific">Pseudidiomarina maritima</name>
    <dbReference type="NCBI Taxonomy" id="519453"/>
    <lineage>
        <taxon>Bacteria</taxon>
        <taxon>Pseudomonadati</taxon>
        <taxon>Pseudomonadota</taxon>
        <taxon>Gammaproteobacteria</taxon>
        <taxon>Alteromonadales</taxon>
        <taxon>Idiomarinaceae</taxon>
        <taxon>Pseudidiomarina</taxon>
    </lineage>
</organism>
<keyword evidence="3" id="KW-1185">Reference proteome</keyword>